<keyword evidence="4" id="KW-1185">Reference proteome</keyword>
<feature type="domain" description="YchJ-like middle NTF2-like" evidence="2">
    <location>
        <begin position="31"/>
        <end position="130"/>
    </location>
</feature>
<name>A0A6V8M3J2_9BACT</name>
<dbReference type="PANTHER" id="PTHR33747">
    <property type="entry name" value="UPF0225 PROTEIN SCO1677"/>
    <property type="match status" value="1"/>
</dbReference>
<dbReference type="Pfam" id="PF02810">
    <property type="entry name" value="SEC-C"/>
    <property type="match status" value="2"/>
</dbReference>
<dbReference type="Pfam" id="PF17775">
    <property type="entry name" value="YchJ_M-like"/>
    <property type="match status" value="1"/>
</dbReference>
<dbReference type="InterPro" id="IPR048469">
    <property type="entry name" value="YchJ-like_M"/>
</dbReference>
<evidence type="ECO:0000259" key="2">
    <source>
        <dbReference type="Pfam" id="PF17775"/>
    </source>
</evidence>
<sequence length="165" mass="18270">MTDEKSCPCGSGRDLAECCGPIVSGEMAAPTAEALMRSRYTAYALGDLAHLKRSLDPKWHATFDEQGTREWSEKADWQGLTVLSTKGGQEGDEEGEVEFVARFLMDGEEQELRERARFRRREGRWGYVDGKVKSNREPVKAAGPKVGRNDPCPCGSGKKHKKCCG</sequence>
<reference evidence="3 4" key="1">
    <citation type="submission" date="2020-04" db="EMBL/GenBank/DDBJ databases">
        <authorList>
            <consortium name="Desulfovibrio sp. FSS-1 genome sequencing consortium"/>
            <person name="Shimoshige H."/>
            <person name="Kobayashi H."/>
            <person name="Maekawa T."/>
        </authorList>
    </citation>
    <scope>NUCLEOTIDE SEQUENCE [LARGE SCALE GENOMIC DNA]</scope>
    <source>
        <strain evidence="3 4">SIID29052-01</strain>
    </source>
</reference>
<evidence type="ECO:0000313" key="4">
    <source>
        <dbReference type="Proteomes" id="UP000494245"/>
    </source>
</evidence>
<dbReference type="InterPro" id="IPR004027">
    <property type="entry name" value="SEC_C_motif"/>
</dbReference>
<reference evidence="3 4" key="2">
    <citation type="submission" date="2020-05" db="EMBL/GenBank/DDBJ databases">
        <title>Draft genome sequence of Desulfovibrio sp. strainFSS-1.</title>
        <authorList>
            <person name="Shimoshige H."/>
            <person name="Kobayashi H."/>
            <person name="Maekawa T."/>
        </authorList>
    </citation>
    <scope>NUCLEOTIDE SEQUENCE [LARGE SCALE GENOMIC DNA]</scope>
    <source>
        <strain evidence="3 4">SIID29052-01</strain>
    </source>
</reference>
<gene>
    <name evidence="3" type="ORF">NNJEOMEG_02888</name>
</gene>
<evidence type="ECO:0000256" key="1">
    <source>
        <dbReference type="SAM" id="MobiDB-lite"/>
    </source>
</evidence>
<organism evidence="3 4">
    <name type="scientific">Fundidesulfovibrio magnetotacticus</name>
    <dbReference type="NCBI Taxonomy" id="2730080"/>
    <lineage>
        <taxon>Bacteria</taxon>
        <taxon>Pseudomonadati</taxon>
        <taxon>Thermodesulfobacteriota</taxon>
        <taxon>Desulfovibrionia</taxon>
        <taxon>Desulfovibrionales</taxon>
        <taxon>Desulfovibrionaceae</taxon>
        <taxon>Fundidesulfovibrio</taxon>
    </lineage>
</organism>
<evidence type="ECO:0000313" key="3">
    <source>
        <dbReference type="EMBL" id="GFK95035.1"/>
    </source>
</evidence>
<dbReference type="RefSeq" id="WP_173085705.1">
    <property type="nucleotide sequence ID" value="NZ_BLTE01000014.1"/>
</dbReference>
<feature type="region of interest" description="Disordered" evidence="1">
    <location>
        <begin position="129"/>
        <end position="165"/>
    </location>
</feature>
<dbReference type="SUPFAM" id="SSF54427">
    <property type="entry name" value="NTF2-like"/>
    <property type="match status" value="1"/>
</dbReference>
<proteinExistence type="predicted"/>
<comment type="caution">
    <text evidence="3">The sequence shown here is derived from an EMBL/GenBank/DDBJ whole genome shotgun (WGS) entry which is preliminary data.</text>
</comment>
<accession>A0A6V8M3J2</accession>
<dbReference type="NCBIfam" id="NF002449">
    <property type="entry name" value="PRK01617.1"/>
    <property type="match status" value="1"/>
</dbReference>
<dbReference type="Proteomes" id="UP000494245">
    <property type="component" value="Unassembled WGS sequence"/>
</dbReference>
<feature type="compositionally biased region" description="Basic and acidic residues" evidence="1">
    <location>
        <begin position="130"/>
        <end position="139"/>
    </location>
</feature>
<dbReference type="AlphaFoldDB" id="A0A6V8M3J2"/>
<dbReference type="SUPFAM" id="SSF103642">
    <property type="entry name" value="Sec-C motif"/>
    <property type="match status" value="1"/>
</dbReference>
<dbReference type="EMBL" id="BLTE01000014">
    <property type="protein sequence ID" value="GFK95035.1"/>
    <property type="molecule type" value="Genomic_DNA"/>
</dbReference>
<dbReference type="PANTHER" id="PTHR33747:SF1">
    <property type="entry name" value="ADENYLATE CYCLASE-ASSOCIATED CAP C-TERMINAL DOMAIN-CONTAINING PROTEIN"/>
    <property type="match status" value="1"/>
</dbReference>
<protein>
    <recommendedName>
        <fullName evidence="2">YchJ-like middle NTF2-like domain-containing protein</fullName>
    </recommendedName>
</protein>
<dbReference type="InterPro" id="IPR032710">
    <property type="entry name" value="NTF2-like_dom_sf"/>
</dbReference>
<dbReference type="Gene3D" id="3.10.450.50">
    <property type="match status" value="1"/>
</dbReference>